<dbReference type="EMBL" id="JARQZJ010000013">
    <property type="protein sequence ID" value="KAK9872844.1"/>
    <property type="molecule type" value="Genomic_DNA"/>
</dbReference>
<evidence type="ECO:0000313" key="1">
    <source>
        <dbReference type="EMBL" id="KAK9872844.1"/>
    </source>
</evidence>
<organism evidence="1 2">
    <name type="scientific">Henosepilachna vigintioctopunctata</name>
    <dbReference type="NCBI Taxonomy" id="420089"/>
    <lineage>
        <taxon>Eukaryota</taxon>
        <taxon>Metazoa</taxon>
        <taxon>Ecdysozoa</taxon>
        <taxon>Arthropoda</taxon>
        <taxon>Hexapoda</taxon>
        <taxon>Insecta</taxon>
        <taxon>Pterygota</taxon>
        <taxon>Neoptera</taxon>
        <taxon>Endopterygota</taxon>
        <taxon>Coleoptera</taxon>
        <taxon>Polyphaga</taxon>
        <taxon>Cucujiformia</taxon>
        <taxon>Coccinelloidea</taxon>
        <taxon>Coccinellidae</taxon>
        <taxon>Epilachninae</taxon>
        <taxon>Epilachnini</taxon>
        <taxon>Henosepilachna</taxon>
    </lineage>
</organism>
<proteinExistence type="predicted"/>
<reference evidence="1 2" key="1">
    <citation type="submission" date="2023-03" db="EMBL/GenBank/DDBJ databases">
        <title>Genome insight into feeding habits of ladybird beetles.</title>
        <authorList>
            <person name="Li H.-S."/>
            <person name="Huang Y.-H."/>
            <person name="Pang H."/>
        </authorList>
    </citation>
    <scope>NUCLEOTIDE SEQUENCE [LARGE SCALE GENOMIC DNA]</scope>
    <source>
        <strain evidence="1">SYSU_2023b</strain>
        <tissue evidence="1">Whole body</tissue>
    </source>
</reference>
<protein>
    <submittedName>
        <fullName evidence="1">Uncharacterized protein</fullName>
    </submittedName>
</protein>
<evidence type="ECO:0000313" key="2">
    <source>
        <dbReference type="Proteomes" id="UP001431783"/>
    </source>
</evidence>
<keyword evidence="2" id="KW-1185">Reference proteome</keyword>
<gene>
    <name evidence="1" type="ORF">WA026_019631</name>
</gene>
<name>A0AAW1TWT0_9CUCU</name>
<dbReference type="AlphaFoldDB" id="A0AAW1TWT0"/>
<sequence length="200" mass="22654">MGFTITWTQEHQHNLRQFKERCRDQPLIRPHSVVDPTFQAAMIRRPTRPNKIHRRLSEDPNGQNPITPLTPTREELIRFFDDRINFYKSQISSSMTEIFSIRASPLPEEENELIILRQSESVPSAVGTDSPTLESVPRLVSTTKTLLQLEPLSSTRNDIRATRITPISLSAMDPNVTTVLSEMAKTNTNSIGVAINGYVT</sequence>
<comment type="caution">
    <text evidence="1">The sequence shown here is derived from an EMBL/GenBank/DDBJ whole genome shotgun (WGS) entry which is preliminary data.</text>
</comment>
<dbReference type="Proteomes" id="UP001431783">
    <property type="component" value="Unassembled WGS sequence"/>
</dbReference>
<accession>A0AAW1TWT0</accession>